<dbReference type="PANTHER" id="PTHR38479:SF2">
    <property type="entry name" value="WINGED HELIX DNA-BINDING DOMAIN-CONTAINING PROTEIN"/>
    <property type="match status" value="1"/>
</dbReference>
<dbReference type="GO" id="GO:0003677">
    <property type="term" value="F:DNA binding"/>
    <property type="evidence" value="ECO:0007669"/>
    <property type="project" value="UniProtKB-KW"/>
</dbReference>
<protein>
    <submittedName>
        <fullName evidence="1">Winged helix DNA-binding domain-containing protein</fullName>
    </submittedName>
</protein>
<dbReference type="EMBL" id="BAAAQD010000011">
    <property type="protein sequence ID" value="GAA1529376.1"/>
    <property type="molecule type" value="Genomic_DNA"/>
</dbReference>
<dbReference type="InterPro" id="IPR009351">
    <property type="entry name" value="AlkZ-like"/>
</dbReference>
<keyword evidence="2" id="KW-1185">Reference proteome</keyword>
<dbReference type="Pfam" id="PF06224">
    <property type="entry name" value="AlkZ-like"/>
    <property type="match status" value="1"/>
</dbReference>
<proteinExistence type="predicted"/>
<organism evidence="1 2">
    <name type="scientific">Dactylosporangium maewongense</name>
    <dbReference type="NCBI Taxonomy" id="634393"/>
    <lineage>
        <taxon>Bacteria</taxon>
        <taxon>Bacillati</taxon>
        <taxon>Actinomycetota</taxon>
        <taxon>Actinomycetes</taxon>
        <taxon>Micromonosporales</taxon>
        <taxon>Micromonosporaceae</taxon>
        <taxon>Dactylosporangium</taxon>
    </lineage>
</organism>
<sequence length="380" mass="41728">MTVPHITDTQRRARLYWRHGFTATDPVAAATDLITLHATDAATVHLSVAARIPDAPPLDNALYEQRTLLRMLGMRRTMYVVPTTTAPVVHAAASLTIAAEQRRLLIKHLGGDATFLTEVETATYDALVARGGAATAAQLAADEPRLRTVLHFPQGNQYITSRVLLLLAAQGRIIRGRPSGTWTSTQYTWHTHTNWTPTYDTLDPATARTELARQWLARYGPGTINDLKWWTGWTMAHTRAAVAALDTTTVTLDNGDTGIVLADDTDSVPEPDRWVALLPALDPTMMGWTSRDFYLGPHAPALFDRTGNPGPTIWINGRVVGGWAQTPTGHIATELLESVDAAGVRETADRLTNWIGDIRVTPKFRTPLERRLTETVAPRG</sequence>
<name>A0ABN2AYZ4_9ACTN</name>
<gene>
    <name evidence="1" type="ORF">GCM10009827_053290</name>
</gene>
<accession>A0ABN2AYZ4</accession>
<keyword evidence="1" id="KW-0238">DNA-binding</keyword>
<comment type="caution">
    <text evidence="1">The sequence shown here is derived from an EMBL/GenBank/DDBJ whole genome shotgun (WGS) entry which is preliminary data.</text>
</comment>
<dbReference type="RefSeq" id="WP_344504841.1">
    <property type="nucleotide sequence ID" value="NZ_BAAAQD010000011.1"/>
</dbReference>
<dbReference type="Proteomes" id="UP001501470">
    <property type="component" value="Unassembled WGS sequence"/>
</dbReference>
<dbReference type="PANTHER" id="PTHR38479">
    <property type="entry name" value="LMO0824 PROTEIN"/>
    <property type="match status" value="1"/>
</dbReference>
<evidence type="ECO:0000313" key="2">
    <source>
        <dbReference type="Proteomes" id="UP001501470"/>
    </source>
</evidence>
<evidence type="ECO:0000313" key="1">
    <source>
        <dbReference type="EMBL" id="GAA1529376.1"/>
    </source>
</evidence>
<reference evidence="1 2" key="1">
    <citation type="journal article" date="2019" name="Int. J. Syst. Evol. Microbiol.">
        <title>The Global Catalogue of Microorganisms (GCM) 10K type strain sequencing project: providing services to taxonomists for standard genome sequencing and annotation.</title>
        <authorList>
            <consortium name="The Broad Institute Genomics Platform"/>
            <consortium name="The Broad Institute Genome Sequencing Center for Infectious Disease"/>
            <person name="Wu L."/>
            <person name="Ma J."/>
        </authorList>
    </citation>
    <scope>NUCLEOTIDE SEQUENCE [LARGE SCALE GENOMIC DNA]</scope>
    <source>
        <strain evidence="1 2">JCM 15933</strain>
    </source>
</reference>